<dbReference type="Proteomes" id="UP000549394">
    <property type="component" value="Unassembled WGS sequence"/>
</dbReference>
<keyword evidence="3" id="KW-0472">Membrane</keyword>
<evidence type="ECO:0000256" key="2">
    <source>
        <dbReference type="SAM" id="MobiDB-lite"/>
    </source>
</evidence>
<dbReference type="PANTHER" id="PTHR31019:SF1">
    <property type="entry name" value="SMALL INTEGRAL MEMBRANE PROTEIN 14"/>
    <property type="match status" value="1"/>
</dbReference>
<accession>A0A7I8WD19</accession>
<proteinExistence type="predicted"/>
<feature type="transmembrane region" description="Helical" evidence="3">
    <location>
        <begin position="53"/>
        <end position="73"/>
    </location>
</feature>
<reference evidence="4 5" key="1">
    <citation type="submission" date="2020-08" db="EMBL/GenBank/DDBJ databases">
        <authorList>
            <person name="Hejnol A."/>
        </authorList>
    </citation>
    <scope>NUCLEOTIDE SEQUENCE [LARGE SCALE GENOMIC DNA]</scope>
</reference>
<keyword evidence="3" id="KW-1133">Transmembrane helix</keyword>
<evidence type="ECO:0000256" key="3">
    <source>
        <dbReference type="SAM" id="Phobius"/>
    </source>
</evidence>
<name>A0A7I8WD19_9ANNE</name>
<dbReference type="OrthoDB" id="10054061at2759"/>
<protein>
    <recommendedName>
        <fullName evidence="1">Small integral membrane protein 14</fullName>
    </recommendedName>
</protein>
<keyword evidence="5" id="KW-1185">Reference proteome</keyword>
<evidence type="ECO:0000313" key="5">
    <source>
        <dbReference type="Proteomes" id="UP000549394"/>
    </source>
</evidence>
<dbReference type="GO" id="GO:0005783">
    <property type="term" value="C:endoplasmic reticulum"/>
    <property type="evidence" value="ECO:0007669"/>
    <property type="project" value="TreeGrafter"/>
</dbReference>
<dbReference type="InterPro" id="IPR020309">
    <property type="entry name" value="Smim-14"/>
</dbReference>
<dbReference type="Pfam" id="PF11027">
    <property type="entry name" value="DUF2615"/>
    <property type="match status" value="1"/>
</dbReference>
<dbReference type="PANTHER" id="PTHR31019">
    <property type="entry name" value="SMALL INTEGRAL MEMBRANE PROTEIN 14"/>
    <property type="match status" value="1"/>
</dbReference>
<sequence>MADGGFDPCECVWSHEGAMQRLLNMLRNSQNQCSDTECFQNPPGPTGTPGDGGYSMMMVMLGWLVVATALFLLRPQSLRRVTGGDQKPSRNGQNDDNQSPPPPPPGIQ</sequence>
<organism evidence="4 5">
    <name type="scientific">Dimorphilus gyrociliatus</name>
    <dbReference type="NCBI Taxonomy" id="2664684"/>
    <lineage>
        <taxon>Eukaryota</taxon>
        <taxon>Metazoa</taxon>
        <taxon>Spiralia</taxon>
        <taxon>Lophotrochozoa</taxon>
        <taxon>Annelida</taxon>
        <taxon>Polychaeta</taxon>
        <taxon>Polychaeta incertae sedis</taxon>
        <taxon>Dinophilidae</taxon>
        <taxon>Dimorphilus</taxon>
    </lineage>
</organism>
<feature type="compositionally biased region" description="Pro residues" evidence="2">
    <location>
        <begin position="99"/>
        <end position="108"/>
    </location>
</feature>
<evidence type="ECO:0000313" key="4">
    <source>
        <dbReference type="EMBL" id="CAD5126010.1"/>
    </source>
</evidence>
<dbReference type="EMBL" id="CAJFCJ010000031">
    <property type="protein sequence ID" value="CAD5126010.1"/>
    <property type="molecule type" value="Genomic_DNA"/>
</dbReference>
<comment type="caution">
    <text evidence="4">The sequence shown here is derived from an EMBL/GenBank/DDBJ whole genome shotgun (WGS) entry which is preliminary data.</text>
</comment>
<evidence type="ECO:0000256" key="1">
    <source>
        <dbReference type="ARBA" id="ARBA00017902"/>
    </source>
</evidence>
<keyword evidence="3" id="KW-0812">Transmembrane</keyword>
<feature type="compositionally biased region" description="Polar residues" evidence="2">
    <location>
        <begin position="89"/>
        <end position="98"/>
    </location>
</feature>
<feature type="region of interest" description="Disordered" evidence="2">
    <location>
        <begin position="80"/>
        <end position="108"/>
    </location>
</feature>
<gene>
    <name evidence="4" type="ORF">DGYR_LOCUS13298</name>
</gene>
<dbReference type="AlphaFoldDB" id="A0A7I8WD19"/>